<sequence>MPPLDQGTQVQASRVPLMFTGCECMCLCTGLSTFEWGNSATTPDGLLVRSIITASLWAVGAASAGVASEQMSRRTQSTAGPARIGSTPPFTRRDAESIQRHALAAVRVIESSALVAWAWAELGLGPRCCRAWVTTTERTSRKTNNNSPSLSSSPFALPSIFFHHTRRQAVDNTHWVIAKKKKNKRRPDYPLPAPPSPRHPIRHLRAVCLIQKQKHKPGFAIPPNWLLGAFVETYEHRRRARPPKSQRRVSHHPAAAPSPSPVSDLSPAEQSSQRRLFFLGAVPRAFLLGFLFCLQALPLRRAQTYLFLVSPIPGLTDKEKIKTHRLLAWISLLGRAFATPALAVRKLHQLRVTRRLFAPESTQAHAAKPPSHLLTSFSARLDPTCTTRVVRQRSPSQGNQDKAPLAWPEAFFASDFSVIAVAAHHSPVPGG</sequence>
<feature type="compositionally biased region" description="Polar residues" evidence="1">
    <location>
        <begin position="70"/>
        <end position="79"/>
    </location>
</feature>
<keyword evidence="2" id="KW-1133">Transmembrane helix</keyword>
<evidence type="ECO:0000256" key="1">
    <source>
        <dbReference type="SAM" id="MobiDB-lite"/>
    </source>
</evidence>
<evidence type="ECO:0000313" key="3">
    <source>
        <dbReference type="EMBL" id="KAH7144386.1"/>
    </source>
</evidence>
<feature type="region of interest" description="Disordered" evidence="1">
    <location>
        <begin position="237"/>
        <end position="267"/>
    </location>
</feature>
<accession>A0A9P9ETN6</accession>
<reference evidence="3" key="1">
    <citation type="journal article" date="2021" name="Nat. Commun.">
        <title>Genetic determinants of endophytism in the Arabidopsis root mycobiome.</title>
        <authorList>
            <person name="Mesny F."/>
            <person name="Miyauchi S."/>
            <person name="Thiergart T."/>
            <person name="Pickel B."/>
            <person name="Atanasova L."/>
            <person name="Karlsson M."/>
            <person name="Huettel B."/>
            <person name="Barry K.W."/>
            <person name="Haridas S."/>
            <person name="Chen C."/>
            <person name="Bauer D."/>
            <person name="Andreopoulos W."/>
            <person name="Pangilinan J."/>
            <person name="LaButti K."/>
            <person name="Riley R."/>
            <person name="Lipzen A."/>
            <person name="Clum A."/>
            <person name="Drula E."/>
            <person name="Henrissat B."/>
            <person name="Kohler A."/>
            <person name="Grigoriev I.V."/>
            <person name="Martin F.M."/>
            <person name="Hacquard S."/>
        </authorList>
    </citation>
    <scope>NUCLEOTIDE SEQUENCE</scope>
    <source>
        <strain evidence="3">MPI-CAGE-AT-0021</strain>
    </source>
</reference>
<keyword evidence="2" id="KW-0472">Membrane</keyword>
<feature type="region of interest" description="Disordered" evidence="1">
    <location>
        <begin position="70"/>
        <end position="91"/>
    </location>
</feature>
<evidence type="ECO:0000313" key="4">
    <source>
        <dbReference type="Proteomes" id="UP000717696"/>
    </source>
</evidence>
<feature type="transmembrane region" description="Helical" evidence="2">
    <location>
        <begin position="276"/>
        <end position="297"/>
    </location>
</feature>
<dbReference type="EMBL" id="JAGMUU010000010">
    <property type="protein sequence ID" value="KAH7144386.1"/>
    <property type="molecule type" value="Genomic_DNA"/>
</dbReference>
<dbReference type="Proteomes" id="UP000717696">
    <property type="component" value="Unassembled WGS sequence"/>
</dbReference>
<gene>
    <name evidence="3" type="ORF">B0J13DRAFT_635467</name>
</gene>
<feature type="compositionally biased region" description="Low complexity" evidence="1">
    <location>
        <begin position="252"/>
        <end position="267"/>
    </location>
</feature>
<dbReference type="AlphaFoldDB" id="A0A9P9ETN6"/>
<evidence type="ECO:0000256" key="2">
    <source>
        <dbReference type="SAM" id="Phobius"/>
    </source>
</evidence>
<organism evidence="3 4">
    <name type="scientific">Dactylonectria estremocensis</name>
    <dbReference type="NCBI Taxonomy" id="1079267"/>
    <lineage>
        <taxon>Eukaryota</taxon>
        <taxon>Fungi</taxon>
        <taxon>Dikarya</taxon>
        <taxon>Ascomycota</taxon>
        <taxon>Pezizomycotina</taxon>
        <taxon>Sordariomycetes</taxon>
        <taxon>Hypocreomycetidae</taxon>
        <taxon>Hypocreales</taxon>
        <taxon>Nectriaceae</taxon>
        <taxon>Dactylonectria</taxon>
    </lineage>
</organism>
<proteinExistence type="predicted"/>
<keyword evidence="2" id="KW-0812">Transmembrane</keyword>
<name>A0A9P9ETN6_9HYPO</name>
<comment type="caution">
    <text evidence="3">The sequence shown here is derived from an EMBL/GenBank/DDBJ whole genome shotgun (WGS) entry which is preliminary data.</text>
</comment>
<protein>
    <submittedName>
        <fullName evidence="3">Uncharacterized protein</fullName>
    </submittedName>
</protein>
<keyword evidence="4" id="KW-1185">Reference proteome</keyword>
<feature type="transmembrane region" description="Helical" evidence="2">
    <location>
        <begin position="46"/>
        <end position="67"/>
    </location>
</feature>
<feature type="compositionally biased region" description="Basic residues" evidence="1">
    <location>
        <begin position="237"/>
        <end position="251"/>
    </location>
</feature>